<protein>
    <recommendedName>
        <fullName evidence="9">Mid2 domain-containing protein</fullName>
    </recommendedName>
</protein>
<evidence type="ECO:0000256" key="1">
    <source>
        <dbReference type="ARBA" id="ARBA00004167"/>
    </source>
</evidence>
<dbReference type="InterPro" id="IPR051694">
    <property type="entry name" value="Immunoregulatory_rcpt-like"/>
</dbReference>
<keyword evidence="8" id="KW-1185">Reference proteome</keyword>
<feature type="compositionally biased region" description="Low complexity" evidence="5">
    <location>
        <begin position="14"/>
        <end position="33"/>
    </location>
</feature>
<feature type="compositionally biased region" description="Polar residues" evidence="5">
    <location>
        <begin position="1"/>
        <end position="13"/>
    </location>
</feature>
<evidence type="ECO:0000256" key="4">
    <source>
        <dbReference type="ARBA" id="ARBA00023136"/>
    </source>
</evidence>
<organism evidence="7 8">
    <name type="scientific">Rhizopogon vesiculosus</name>
    <dbReference type="NCBI Taxonomy" id="180088"/>
    <lineage>
        <taxon>Eukaryota</taxon>
        <taxon>Fungi</taxon>
        <taxon>Dikarya</taxon>
        <taxon>Basidiomycota</taxon>
        <taxon>Agaricomycotina</taxon>
        <taxon>Agaricomycetes</taxon>
        <taxon>Agaricomycetidae</taxon>
        <taxon>Boletales</taxon>
        <taxon>Suillineae</taxon>
        <taxon>Rhizopogonaceae</taxon>
        <taxon>Rhizopogon</taxon>
    </lineage>
</organism>
<feature type="compositionally biased region" description="Polar residues" evidence="5">
    <location>
        <begin position="251"/>
        <end position="260"/>
    </location>
</feature>
<reference evidence="7 8" key="1">
    <citation type="submission" date="2016-03" db="EMBL/GenBank/DDBJ databases">
        <title>Comparative genomics of the ectomycorrhizal sister species Rhizopogon vinicolor and Rhizopogon vesiculosus (Basidiomycota: Boletales) reveals a divergence of the mating type B locus.</title>
        <authorList>
            <person name="Mujic A.B."/>
            <person name="Kuo A."/>
            <person name="Tritt A."/>
            <person name="Lipzen A."/>
            <person name="Chen C."/>
            <person name="Johnson J."/>
            <person name="Sharma A."/>
            <person name="Barry K."/>
            <person name="Grigoriev I.V."/>
            <person name="Spatafora J.W."/>
        </authorList>
    </citation>
    <scope>NUCLEOTIDE SEQUENCE [LARGE SCALE GENOMIC DNA]</scope>
    <source>
        <strain evidence="7 8">AM-OR11-056</strain>
    </source>
</reference>
<accession>A0A1J8QQF7</accession>
<comment type="caution">
    <text evidence="7">The sequence shown here is derived from an EMBL/GenBank/DDBJ whole genome shotgun (WGS) entry which is preliminary data.</text>
</comment>
<evidence type="ECO:0000313" key="8">
    <source>
        <dbReference type="Proteomes" id="UP000183567"/>
    </source>
</evidence>
<keyword evidence="2 6" id="KW-0812">Transmembrane</keyword>
<dbReference type="Proteomes" id="UP000183567">
    <property type="component" value="Unassembled WGS sequence"/>
</dbReference>
<comment type="subcellular location">
    <subcellularLocation>
        <location evidence="1">Membrane</location>
        <topology evidence="1">Single-pass membrane protein</topology>
    </subcellularLocation>
</comment>
<dbReference type="GO" id="GO:0071944">
    <property type="term" value="C:cell periphery"/>
    <property type="evidence" value="ECO:0007669"/>
    <property type="project" value="UniProtKB-ARBA"/>
</dbReference>
<keyword evidence="4 6" id="KW-0472">Membrane</keyword>
<name>A0A1J8QQF7_9AGAM</name>
<dbReference type="EMBL" id="LVVM01002968">
    <property type="protein sequence ID" value="OJA15648.1"/>
    <property type="molecule type" value="Genomic_DNA"/>
</dbReference>
<gene>
    <name evidence="7" type="ORF">AZE42_12819</name>
</gene>
<evidence type="ECO:0000313" key="7">
    <source>
        <dbReference type="EMBL" id="OJA15648.1"/>
    </source>
</evidence>
<feature type="transmembrane region" description="Helical" evidence="6">
    <location>
        <begin position="130"/>
        <end position="151"/>
    </location>
</feature>
<evidence type="ECO:0008006" key="9">
    <source>
        <dbReference type="Google" id="ProtNLM"/>
    </source>
</evidence>
<evidence type="ECO:0000256" key="2">
    <source>
        <dbReference type="ARBA" id="ARBA00022692"/>
    </source>
</evidence>
<dbReference type="OrthoDB" id="2683711at2759"/>
<evidence type="ECO:0000256" key="5">
    <source>
        <dbReference type="SAM" id="MobiDB-lite"/>
    </source>
</evidence>
<dbReference type="AlphaFoldDB" id="A0A1J8QQF7"/>
<dbReference type="STRING" id="180088.A0A1J8QQF7"/>
<proteinExistence type="predicted"/>
<evidence type="ECO:0000256" key="6">
    <source>
        <dbReference type="SAM" id="Phobius"/>
    </source>
</evidence>
<feature type="compositionally biased region" description="Low complexity" evidence="5">
    <location>
        <begin position="224"/>
        <end position="240"/>
    </location>
</feature>
<keyword evidence="3 6" id="KW-1133">Transmembrane helix</keyword>
<feature type="region of interest" description="Disordered" evidence="5">
    <location>
        <begin position="1"/>
        <end position="33"/>
    </location>
</feature>
<evidence type="ECO:0000256" key="3">
    <source>
        <dbReference type="ARBA" id="ARBA00022989"/>
    </source>
</evidence>
<sequence length="342" mass="36502">MSTTINSETLLSGTSSDATPTTISTSSDTTHSTTSTSLLVSTVAAGQVVTHFTNQDAITTTISINLTINLTSINPTSINTISTNTISTNTISTNTISTNIISTNTISTNTISTNTSSSNTTTSPSNTGDIVGGVMGGTVVICILGILLFCIRRHRRRDRVISHLSAGWKLPQVDRRVGYIVTPFPHLEHDGGMRQYRDNLHLSAGIQPAGADGRFDHAKSHLRLPLQSSDPSPSNNQQKSVLPSGEGYQSPLHTGQRQHSQAVNINAMPQADWHSQRPPSPSGHAMKEREIVGHQGLEFAMQQEVHGDGSVMVQHQDAGRVPSEGGSILLSDIPPAYESIVQ</sequence>
<dbReference type="PANTHER" id="PTHR15549">
    <property type="entry name" value="PAIRED IMMUNOGLOBULIN-LIKE TYPE 2 RECEPTOR"/>
    <property type="match status" value="1"/>
</dbReference>
<feature type="region of interest" description="Disordered" evidence="5">
    <location>
        <begin position="224"/>
        <end position="260"/>
    </location>
</feature>
<dbReference type="GO" id="GO:0016020">
    <property type="term" value="C:membrane"/>
    <property type="evidence" value="ECO:0007669"/>
    <property type="project" value="UniProtKB-SubCell"/>
</dbReference>